<dbReference type="PRINTS" id="PR00726">
    <property type="entry name" value="LEXASERPTASE"/>
</dbReference>
<dbReference type="EMBL" id="DVHI01000061">
    <property type="protein sequence ID" value="HIR62822.1"/>
    <property type="molecule type" value="Genomic_DNA"/>
</dbReference>
<dbReference type="InterPro" id="IPR006197">
    <property type="entry name" value="Peptidase_S24_LexA"/>
</dbReference>
<evidence type="ECO:0000256" key="3">
    <source>
        <dbReference type="ARBA" id="ARBA00022801"/>
    </source>
</evidence>
<dbReference type="GO" id="GO:0003887">
    <property type="term" value="F:DNA-directed DNA polymerase activity"/>
    <property type="evidence" value="ECO:0007669"/>
    <property type="project" value="UniProtKB-EC"/>
</dbReference>
<feature type="domain" description="Peptidase S24/S26A/S26B/S26C" evidence="8">
    <location>
        <begin position="18"/>
        <end position="133"/>
    </location>
</feature>
<comment type="caution">
    <text evidence="9">The sequence shown here is derived from an EMBL/GenBank/DDBJ whole genome shotgun (WGS) entry which is preliminary data.</text>
</comment>
<keyword evidence="2" id="KW-0227">DNA damage</keyword>
<evidence type="ECO:0000259" key="8">
    <source>
        <dbReference type="Pfam" id="PF00717"/>
    </source>
</evidence>
<dbReference type="InterPro" id="IPR036286">
    <property type="entry name" value="LexA/Signal_pep-like_sf"/>
</dbReference>
<dbReference type="GO" id="GO:0009432">
    <property type="term" value="P:SOS response"/>
    <property type="evidence" value="ECO:0007669"/>
    <property type="project" value="UniProtKB-KW"/>
</dbReference>
<dbReference type="EC" id="2.7.7.7" evidence="9"/>
<reference evidence="9" key="2">
    <citation type="journal article" date="2021" name="PeerJ">
        <title>Extensive microbial diversity within the chicken gut microbiome revealed by metagenomics and culture.</title>
        <authorList>
            <person name="Gilroy R."/>
            <person name="Ravi A."/>
            <person name="Getino M."/>
            <person name="Pursley I."/>
            <person name="Horton D.L."/>
            <person name="Alikhan N.F."/>
            <person name="Baker D."/>
            <person name="Gharbi K."/>
            <person name="Hall N."/>
            <person name="Watson M."/>
            <person name="Adriaenssens E.M."/>
            <person name="Foster-Nyarko E."/>
            <person name="Jarju S."/>
            <person name="Secka A."/>
            <person name="Antonio M."/>
            <person name="Oren A."/>
            <person name="Chaudhuri R.R."/>
            <person name="La Ragione R."/>
            <person name="Hildebrand F."/>
            <person name="Pallen M.J."/>
        </authorList>
    </citation>
    <scope>NUCLEOTIDE SEQUENCE</scope>
    <source>
        <strain evidence="9">ChiHjej13B12-12457</strain>
    </source>
</reference>
<dbReference type="Gene3D" id="2.10.109.10">
    <property type="entry name" value="Umud Fragment, subunit A"/>
    <property type="match status" value="1"/>
</dbReference>
<evidence type="ECO:0000256" key="2">
    <source>
        <dbReference type="ARBA" id="ARBA00022763"/>
    </source>
</evidence>
<keyword evidence="9" id="KW-0808">Transferase</keyword>
<evidence type="ECO:0000256" key="4">
    <source>
        <dbReference type="ARBA" id="ARBA00022813"/>
    </source>
</evidence>
<dbReference type="AlphaFoldDB" id="A0A9D1E1E6"/>
<reference evidence="9" key="1">
    <citation type="submission" date="2020-10" db="EMBL/GenBank/DDBJ databases">
        <authorList>
            <person name="Gilroy R."/>
        </authorList>
    </citation>
    <scope>NUCLEOTIDE SEQUENCE</scope>
    <source>
        <strain evidence="9">ChiHjej13B12-12457</strain>
    </source>
</reference>
<evidence type="ECO:0000256" key="1">
    <source>
        <dbReference type="ARBA" id="ARBA00007484"/>
    </source>
</evidence>
<accession>A0A9D1E1E6</accession>
<comment type="similarity">
    <text evidence="1 7">Belongs to the peptidase S24 family.</text>
</comment>
<dbReference type="InterPro" id="IPR015927">
    <property type="entry name" value="Peptidase_S24_S26A/B/C"/>
</dbReference>
<evidence type="ECO:0000313" key="10">
    <source>
        <dbReference type="Proteomes" id="UP000886744"/>
    </source>
</evidence>
<dbReference type="SUPFAM" id="SSF51306">
    <property type="entry name" value="LexA/Signal peptidase"/>
    <property type="match status" value="1"/>
</dbReference>
<evidence type="ECO:0000256" key="7">
    <source>
        <dbReference type="RuleBase" id="RU003991"/>
    </source>
</evidence>
<name>A0A9D1E1E6_9BACT</name>
<gene>
    <name evidence="9" type="primary">umuD</name>
    <name evidence="9" type="ORF">IAC94_04795</name>
</gene>
<keyword evidence="4 7" id="KW-0068">Autocatalytic cleavage</keyword>
<dbReference type="GO" id="GO:0016787">
    <property type="term" value="F:hydrolase activity"/>
    <property type="evidence" value="ECO:0007669"/>
    <property type="project" value="UniProtKB-KW"/>
</dbReference>
<keyword evidence="5" id="KW-0234">DNA repair</keyword>
<dbReference type="CDD" id="cd06529">
    <property type="entry name" value="S24_LexA-like"/>
    <property type="match status" value="1"/>
</dbReference>
<dbReference type="PANTHER" id="PTHR33516">
    <property type="entry name" value="LEXA REPRESSOR"/>
    <property type="match status" value="1"/>
</dbReference>
<evidence type="ECO:0000256" key="6">
    <source>
        <dbReference type="ARBA" id="ARBA00023236"/>
    </source>
</evidence>
<dbReference type="Pfam" id="PF00717">
    <property type="entry name" value="Peptidase_S24"/>
    <property type="match status" value="1"/>
</dbReference>
<evidence type="ECO:0000256" key="5">
    <source>
        <dbReference type="ARBA" id="ARBA00023204"/>
    </source>
</evidence>
<proteinExistence type="inferred from homology"/>
<dbReference type="NCBIfam" id="NF007621">
    <property type="entry name" value="PRK10276.1"/>
    <property type="match status" value="1"/>
</dbReference>
<dbReference type="InterPro" id="IPR050077">
    <property type="entry name" value="LexA_repressor"/>
</dbReference>
<keyword evidence="9" id="KW-0548">Nucleotidyltransferase</keyword>
<dbReference type="InterPro" id="IPR039418">
    <property type="entry name" value="LexA-like"/>
</dbReference>
<keyword evidence="3 7" id="KW-0378">Hydrolase</keyword>
<dbReference type="GO" id="GO:0006281">
    <property type="term" value="P:DNA repair"/>
    <property type="evidence" value="ECO:0007669"/>
    <property type="project" value="UniProtKB-KW"/>
</dbReference>
<organism evidence="9 10">
    <name type="scientific">Candidatus Coprenecus avistercoris</name>
    <dbReference type="NCBI Taxonomy" id="2840730"/>
    <lineage>
        <taxon>Bacteria</taxon>
        <taxon>Pseudomonadati</taxon>
        <taxon>Bacteroidota</taxon>
        <taxon>Bacteroidia</taxon>
        <taxon>Bacteroidales</taxon>
        <taxon>Rikenellaceae</taxon>
        <taxon>Rikenellaceae incertae sedis</taxon>
        <taxon>Candidatus Coprenecus</taxon>
    </lineage>
</organism>
<dbReference type="GO" id="GO:0003677">
    <property type="term" value="F:DNA binding"/>
    <property type="evidence" value="ECO:0007669"/>
    <property type="project" value="InterPro"/>
</dbReference>
<dbReference type="PANTHER" id="PTHR33516:SF2">
    <property type="entry name" value="LEXA REPRESSOR-RELATED"/>
    <property type="match status" value="1"/>
</dbReference>
<keyword evidence="6" id="KW-0742">SOS response</keyword>
<dbReference type="GO" id="GO:0006355">
    <property type="term" value="P:regulation of DNA-templated transcription"/>
    <property type="evidence" value="ECO:0007669"/>
    <property type="project" value="InterPro"/>
</dbReference>
<dbReference type="Proteomes" id="UP000886744">
    <property type="component" value="Unassembled WGS sequence"/>
</dbReference>
<evidence type="ECO:0000313" key="9">
    <source>
        <dbReference type="EMBL" id="HIR62822.1"/>
    </source>
</evidence>
<sequence>MSSTPDSPKSKERPEIKLFESIHAGFPSPAEDIPGTALDINRLVVKNPASTFFARVSGDSMEGDGIRDGDILVIDKSEEPRDGAIAVCFINGEFTVKRLSIHDDGSVTLLPSNPKYRAITIREGDDLTVWGIVRYVIKKV</sequence>
<protein>
    <submittedName>
        <fullName evidence="9">Translesion error-prone DNA polymerase V autoproteolytic subunit</fullName>
        <ecNumber evidence="9">2.7.7.7</ecNumber>
    </submittedName>
</protein>